<gene>
    <name evidence="2" type="ORF">SCLCIDRAFT_939423</name>
</gene>
<keyword evidence="1" id="KW-0812">Transmembrane</keyword>
<feature type="transmembrane region" description="Helical" evidence="1">
    <location>
        <begin position="96"/>
        <end position="113"/>
    </location>
</feature>
<accession>A0A0C3A757</accession>
<name>A0A0C3A757_9AGAM</name>
<dbReference type="Proteomes" id="UP000053989">
    <property type="component" value="Unassembled WGS sequence"/>
</dbReference>
<protein>
    <submittedName>
        <fullName evidence="2">Uncharacterized protein</fullName>
    </submittedName>
</protein>
<keyword evidence="1" id="KW-0472">Membrane</keyword>
<evidence type="ECO:0000256" key="1">
    <source>
        <dbReference type="SAM" id="Phobius"/>
    </source>
</evidence>
<dbReference type="InParanoid" id="A0A0C3A757"/>
<evidence type="ECO:0000313" key="2">
    <source>
        <dbReference type="EMBL" id="KIM60647.1"/>
    </source>
</evidence>
<organism evidence="2 3">
    <name type="scientific">Scleroderma citrinum Foug A</name>
    <dbReference type="NCBI Taxonomy" id="1036808"/>
    <lineage>
        <taxon>Eukaryota</taxon>
        <taxon>Fungi</taxon>
        <taxon>Dikarya</taxon>
        <taxon>Basidiomycota</taxon>
        <taxon>Agaricomycotina</taxon>
        <taxon>Agaricomycetes</taxon>
        <taxon>Agaricomycetidae</taxon>
        <taxon>Boletales</taxon>
        <taxon>Sclerodermatineae</taxon>
        <taxon>Sclerodermataceae</taxon>
        <taxon>Scleroderma</taxon>
    </lineage>
</organism>
<evidence type="ECO:0000313" key="3">
    <source>
        <dbReference type="Proteomes" id="UP000053989"/>
    </source>
</evidence>
<reference evidence="3" key="2">
    <citation type="submission" date="2015-01" db="EMBL/GenBank/DDBJ databases">
        <title>Evolutionary Origins and Diversification of the Mycorrhizal Mutualists.</title>
        <authorList>
            <consortium name="DOE Joint Genome Institute"/>
            <consortium name="Mycorrhizal Genomics Consortium"/>
            <person name="Kohler A."/>
            <person name="Kuo A."/>
            <person name="Nagy L.G."/>
            <person name="Floudas D."/>
            <person name="Copeland A."/>
            <person name="Barry K.W."/>
            <person name="Cichocki N."/>
            <person name="Veneault-Fourrey C."/>
            <person name="LaButti K."/>
            <person name="Lindquist E.A."/>
            <person name="Lipzen A."/>
            <person name="Lundell T."/>
            <person name="Morin E."/>
            <person name="Murat C."/>
            <person name="Riley R."/>
            <person name="Ohm R."/>
            <person name="Sun H."/>
            <person name="Tunlid A."/>
            <person name="Henrissat B."/>
            <person name="Grigoriev I.V."/>
            <person name="Hibbett D.S."/>
            <person name="Martin F."/>
        </authorList>
    </citation>
    <scope>NUCLEOTIDE SEQUENCE [LARGE SCALE GENOMIC DNA]</scope>
    <source>
        <strain evidence="3">Foug A</strain>
    </source>
</reference>
<dbReference type="HOGENOM" id="CLU_2122542_0_0_1"/>
<reference evidence="2 3" key="1">
    <citation type="submission" date="2014-04" db="EMBL/GenBank/DDBJ databases">
        <authorList>
            <consortium name="DOE Joint Genome Institute"/>
            <person name="Kuo A."/>
            <person name="Kohler A."/>
            <person name="Nagy L.G."/>
            <person name="Floudas D."/>
            <person name="Copeland A."/>
            <person name="Barry K.W."/>
            <person name="Cichocki N."/>
            <person name="Veneault-Fourrey C."/>
            <person name="LaButti K."/>
            <person name="Lindquist E.A."/>
            <person name="Lipzen A."/>
            <person name="Lundell T."/>
            <person name="Morin E."/>
            <person name="Murat C."/>
            <person name="Sun H."/>
            <person name="Tunlid A."/>
            <person name="Henrissat B."/>
            <person name="Grigoriev I.V."/>
            <person name="Hibbett D.S."/>
            <person name="Martin F."/>
            <person name="Nordberg H.P."/>
            <person name="Cantor M.N."/>
            <person name="Hua S.X."/>
        </authorList>
    </citation>
    <scope>NUCLEOTIDE SEQUENCE [LARGE SCALE GENOMIC DNA]</scope>
    <source>
        <strain evidence="2 3">Foug A</strain>
    </source>
</reference>
<proteinExistence type="predicted"/>
<dbReference type="EMBL" id="KN822060">
    <property type="protein sequence ID" value="KIM60647.1"/>
    <property type="molecule type" value="Genomic_DNA"/>
</dbReference>
<dbReference type="AlphaFoldDB" id="A0A0C3A757"/>
<keyword evidence="1" id="KW-1133">Transmembrane helix</keyword>
<sequence length="114" mass="12934">MLWTSMHMVDAYAWLVTPPITSMPPLAAPTVPFDVLRAFVSPLDMSVWPLDPSTWPLRCSASSMHCLASLALVRSCTIFTQTRAPCLLSLERWSMCFRYIFIHILVTLPVFFLV</sequence>
<keyword evidence="3" id="KW-1185">Reference proteome</keyword>